<feature type="non-terminal residue" evidence="2">
    <location>
        <position position="1"/>
    </location>
</feature>
<accession>A0A699UPK4</accession>
<dbReference type="AlphaFoldDB" id="A0A699UPK4"/>
<name>A0A699UPK4_TANCI</name>
<organism evidence="2">
    <name type="scientific">Tanacetum cinerariifolium</name>
    <name type="common">Dalmatian daisy</name>
    <name type="synonym">Chrysanthemum cinerariifolium</name>
    <dbReference type="NCBI Taxonomy" id="118510"/>
    <lineage>
        <taxon>Eukaryota</taxon>
        <taxon>Viridiplantae</taxon>
        <taxon>Streptophyta</taxon>
        <taxon>Embryophyta</taxon>
        <taxon>Tracheophyta</taxon>
        <taxon>Spermatophyta</taxon>
        <taxon>Magnoliopsida</taxon>
        <taxon>eudicotyledons</taxon>
        <taxon>Gunneridae</taxon>
        <taxon>Pentapetalae</taxon>
        <taxon>asterids</taxon>
        <taxon>campanulids</taxon>
        <taxon>Asterales</taxon>
        <taxon>Asteraceae</taxon>
        <taxon>Asteroideae</taxon>
        <taxon>Anthemideae</taxon>
        <taxon>Anthemidinae</taxon>
        <taxon>Tanacetum</taxon>
    </lineage>
</organism>
<gene>
    <name evidence="2" type="ORF">Tci_895440</name>
</gene>
<protein>
    <submittedName>
        <fullName evidence="2">Retrovirus-related Pol polyprotein from transposon TNT 1-94</fullName>
    </submittedName>
</protein>
<feature type="domain" description="Reverse transcriptase Ty1/copia-type" evidence="1">
    <location>
        <begin position="17"/>
        <end position="114"/>
    </location>
</feature>
<sequence length="115" mass="13513">SKTRRKEYYCSQMALKNKRAAENIVVRNKTRLVAKGYRQEEGIDFKESFAPVARLEAIRMFIAYAAHKNITIFQMNVKTDFLRGPLKEDVYVSQSEGFNNPEFLNHVYRLKKSFL</sequence>
<dbReference type="Pfam" id="PF07727">
    <property type="entry name" value="RVT_2"/>
    <property type="match status" value="1"/>
</dbReference>
<evidence type="ECO:0000259" key="1">
    <source>
        <dbReference type="Pfam" id="PF07727"/>
    </source>
</evidence>
<dbReference type="InterPro" id="IPR013103">
    <property type="entry name" value="RVT_2"/>
</dbReference>
<dbReference type="EMBL" id="BKCJ011344946">
    <property type="protein sequence ID" value="GFD23471.1"/>
    <property type="molecule type" value="Genomic_DNA"/>
</dbReference>
<reference evidence="2" key="1">
    <citation type="journal article" date="2019" name="Sci. Rep.">
        <title>Draft genome of Tanacetum cinerariifolium, the natural source of mosquito coil.</title>
        <authorList>
            <person name="Yamashiro T."/>
            <person name="Shiraishi A."/>
            <person name="Satake H."/>
            <person name="Nakayama K."/>
        </authorList>
    </citation>
    <scope>NUCLEOTIDE SEQUENCE</scope>
</reference>
<proteinExistence type="predicted"/>
<comment type="caution">
    <text evidence="2">The sequence shown here is derived from an EMBL/GenBank/DDBJ whole genome shotgun (WGS) entry which is preliminary data.</text>
</comment>
<evidence type="ECO:0000313" key="2">
    <source>
        <dbReference type="EMBL" id="GFD23471.1"/>
    </source>
</evidence>